<reference evidence="2 3" key="1">
    <citation type="submission" date="2015-09" db="EMBL/GenBank/DDBJ databases">
        <authorList>
            <consortium name="Swine Surveillance"/>
        </authorList>
    </citation>
    <scope>NUCLEOTIDE SEQUENCE [LARGE SCALE GENOMIC DNA]</scope>
    <source>
        <strain evidence="2 3">CECT 7557</strain>
    </source>
</reference>
<dbReference type="InterPro" id="IPR003779">
    <property type="entry name" value="CMD-like"/>
</dbReference>
<feature type="domain" description="Carboxymuconolactone decarboxylase-like" evidence="1">
    <location>
        <begin position="27"/>
        <end position="98"/>
    </location>
</feature>
<dbReference type="OrthoDB" id="9801997at2"/>
<organism evidence="2 3">
    <name type="scientific">Tritonibacter multivorans</name>
    <dbReference type="NCBI Taxonomy" id="928856"/>
    <lineage>
        <taxon>Bacteria</taxon>
        <taxon>Pseudomonadati</taxon>
        <taxon>Pseudomonadota</taxon>
        <taxon>Alphaproteobacteria</taxon>
        <taxon>Rhodobacterales</taxon>
        <taxon>Paracoccaceae</taxon>
        <taxon>Tritonibacter</taxon>
    </lineage>
</organism>
<dbReference type="AlphaFoldDB" id="A0A0P1G460"/>
<dbReference type="RefSeq" id="WP_058289041.1">
    <property type="nucleotide sequence ID" value="NZ_CYSD01000014.1"/>
</dbReference>
<dbReference type="Proteomes" id="UP000052022">
    <property type="component" value="Unassembled WGS sequence"/>
</dbReference>
<dbReference type="InterPro" id="IPR004675">
    <property type="entry name" value="AhpD_core"/>
</dbReference>
<dbReference type="PANTHER" id="PTHR34846:SF10">
    <property type="entry name" value="CYTOPLASMIC PROTEIN"/>
    <property type="match status" value="1"/>
</dbReference>
<evidence type="ECO:0000313" key="3">
    <source>
        <dbReference type="Proteomes" id="UP000052022"/>
    </source>
</evidence>
<sequence>MSDTHAPRIDHFAIAGDLFRPMMDQETLLKDSGLEHSLIELVKLRASQINGCAFCINMHWQDAKAHGERDERLYLLNAWSEASVYSPRERAALAWTEALTRIETSQAPDADYAQIAAHFAPREQVALSLLISAINTWNRIAIGFRMPHALPEGAAAA</sequence>
<keyword evidence="2" id="KW-0560">Oxidoreductase</keyword>
<name>A0A0P1G460_9RHOB</name>
<dbReference type="InterPro" id="IPR029032">
    <property type="entry name" value="AhpD-like"/>
</dbReference>
<dbReference type="Pfam" id="PF02627">
    <property type="entry name" value="CMD"/>
    <property type="match status" value="1"/>
</dbReference>
<dbReference type="EMBL" id="CYSD01000014">
    <property type="protein sequence ID" value="CUH76471.1"/>
    <property type="molecule type" value="Genomic_DNA"/>
</dbReference>
<evidence type="ECO:0000259" key="1">
    <source>
        <dbReference type="Pfam" id="PF02627"/>
    </source>
</evidence>
<dbReference type="STRING" id="928856.SAMN04488049_11212"/>
<proteinExistence type="predicted"/>
<keyword evidence="3" id="KW-1185">Reference proteome</keyword>
<gene>
    <name evidence="2" type="ORF">TRM7557_00915</name>
</gene>
<accession>A0A0P1G460</accession>
<evidence type="ECO:0000313" key="2">
    <source>
        <dbReference type="EMBL" id="CUH76471.1"/>
    </source>
</evidence>
<dbReference type="GO" id="GO:0051920">
    <property type="term" value="F:peroxiredoxin activity"/>
    <property type="evidence" value="ECO:0007669"/>
    <property type="project" value="InterPro"/>
</dbReference>
<dbReference type="SUPFAM" id="SSF69118">
    <property type="entry name" value="AhpD-like"/>
    <property type="match status" value="1"/>
</dbReference>
<dbReference type="Gene3D" id="1.20.1290.10">
    <property type="entry name" value="AhpD-like"/>
    <property type="match status" value="1"/>
</dbReference>
<keyword evidence="2" id="KW-0575">Peroxidase</keyword>
<dbReference type="NCBIfam" id="TIGR00778">
    <property type="entry name" value="ahpD_dom"/>
    <property type="match status" value="1"/>
</dbReference>
<protein>
    <submittedName>
        <fullName evidence="2">Alkylhydroperoxidase AhpD family core domain protein</fullName>
    </submittedName>
</protein>
<dbReference type="PANTHER" id="PTHR34846">
    <property type="entry name" value="4-CARBOXYMUCONOLACTONE DECARBOXYLASE FAMILY PROTEIN (AFU_ORTHOLOGUE AFUA_6G11590)"/>
    <property type="match status" value="1"/>
</dbReference>